<dbReference type="Gene3D" id="3.10.180.10">
    <property type="entry name" value="2,3-Dihydroxybiphenyl 1,2-Dioxygenase, domain 1"/>
    <property type="match status" value="2"/>
</dbReference>
<dbReference type="PANTHER" id="PTHR33993:SF10">
    <property type="entry name" value="CONSERVED PROTEIN"/>
    <property type="match status" value="1"/>
</dbReference>
<dbReference type="Pfam" id="PF00903">
    <property type="entry name" value="Glyoxalase"/>
    <property type="match status" value="2"/>
</dbReference>
<organism evidence="2 3">
    <name type="scientific">Frondihabitans cladoniiphilus</name>
    <dbReference type="NCBI Taxonomy" id="715785"/>
    <lineage>
        <taxon>Bacteria</taxon>
        <taxon>Bacillati</taxon>
        <taxon>Actinomycetota</taxon>
        <taxon>Actinomycetes</taxon>
        <taxon>Micrococcales</taxon>
        <taxon>Microbacteriaceae</taxon>
        <taxon>Frondihabitans</taxon>
    </lineage>
</organism>
<accession>A0ABP8W2I0</accession>
<keyword evidence="3" id="KW-1185">Reference proteome</keyword>
<dbReference type="CDD" id="cd07247">
    <property type="entry name" value="SgaA_N_like"/>
    <property type="match status" value="1"/>
</dbReference>
<gene>
    <name evidence="2" type="ORF">GCM10025780_24500</name>
</gene>
<feature type="domain" description="VOC" evidence="1">
    <location>
        <begin position="11"/>
        <end position="124"/>
    </location>
</feature>
<dbReference type="PANTHER" id="PTHR33993">
    <property type="entry name" value="GLYOXALASE-RELATED"/>
    <property type="match status" value="1"/>
</dbReference>
<feature type="domain" description="VOC" evidence="1">
    <location>
        <begin position="138"/>
        <end position="254"/>
    </location>
</feature>
<evidence type="ECO:0000259" key="1">
    <source>
        <dbReference type="PROSITE" id="PS51819"/>
    </source>
</evidence>
<evidence type="ECO:0000313" key="3">
    <source>
        <dbReference type="Proteomes" id="UP001501295"/>
    </source>
</evidence>
<dbReference type="RefSeq" id="WP_345376178.1">
    <property type="nucleotide sequence ID" value="NZ_BAABLM010000005.1"/>
</dbReference>
<comment type="caution">
    <text evidence="2">The sequence shown here is derived from an EMBL/GenBank/DDBJ whole genome shotgun (WGS) entry which is preliminary data.</text>
</comment>
<dbReference type="EMBL" id="BAABLM010000005">
    <property type="protein sequence ID" value="GAA4678692.1"/>
    <property type="molecule type" value="Genomic_DNA"/>
</dbReference>
<evidence type="ECO:0000313" key="2">
    <source>
        <dbReference type="EMBL" id="GAA4678692.1"/>
    </source>
</evidence>
<dbReference type="Proteomes" id="UP001501295">
    <property type="component" value="Unassembled WGS sequence"/>
</dbReference>
<dbReference type="InterPro" id="IPR037523">
    <property type="entry name" value="VOC_core"/>
</dbReference>
<dbReference type="SUPFAM" id="SSF54593">
    <property type="entry name" value="Glyoxalase/Bleomycin resistance protein/Dihydroxybiphenyl dioxygenase"/>
    <property type="match status" value="2"/>
</dbReference>
<proteinExistence type="predicted"/>
<dbReference type="InterPro" id="IPR052164">
    <property type="entry name" value="Anthracycline_SecMetBiosynth"/>
</dbReference>
<sequence>MPAPLTFPTGAPIWIELNTSDVPAAKRFYEGLFGWTTTDTGPDFGNYVTLDLEGAAVGGMMPQQAPGVPDAWTVYLHSSDVATTATAIRDAEGDVLMGPQDVMEMGRMLVAADADRGIVAAWEPGTNPGLGVIAEVGAPAWFELHTTQFHREVEFYQQAFGWQTATMADTPEFRYAQLLVDGQPYAGVMDASAYWAPGAPAAWLVYFLVADADAALARAVELGGAVVDEPADTPYGRLATLSDPTGALLKVMQSL</sequence>
<dbReference type="PROSITE" id="PS51819">
    <property type="entry name" value="VOC"/>
    <property type="match status" value="2"/>
</dbReference>
<dbReference type="InterPro" id="IPR004360">
    <property type="entry name" value="Glyas_Fos-R_dOase_dom"/>
</dbReference>
<protein>
    <submittedName>
        <fullName evidence="2">VOC family protein</fullName>
    </submittedName>
</protein>
<dbReference type="InterPro" id="IPR029068">
    <property type="entry name" value="Glyas_Bleomycin-R_OHBP_Dase"/>
</dbReference>
<reference evidence="3" key="1">
    <citation type="journal article" date="2019" name="Int. J. Syst. Evol. Microbiol.">
        <title>The Global Catalogue of Microorganisms (GCM) 10K type strain sequencing project: providing services to taxonomists for standard genome sequencing and annotation.</title>
        <authorList>
            <consortium name="The Broad Institute Genomics Platform"/>
            <consortium name="The Broad Institute Genome Sequencing Center for Infectious Disease"/>
            <person name="Wu L."/>
            <person name="Ma J."/>
        </authorList>
    </citation>
    <scope>NUCLEOTIDE SEQUENCE [LARGE SCALE GENOMIC DNA]</scope>
    <source>
        <strain evidence="3">JCM 18956</strain>
    </source>
</reference>
<name>A0ABP8W2I0_9MICO</name>